<evidence type="ECO:0008006" key="4">
    <source>
        <dbReference type="Google" id="ProtNLM"/>
    </source>
</evidence>
<dbReference type="AlphaFoldDB" id="A0A7S4WIY2"/>
<protein>
    <recommendedName>
        <fullName evidence="4">Viral coat protein P2 N-terminal domain-containing protein</fullName>
    </recommendedName>
</protein>
<evidence type="ECO:0000313" key="3">
    <source>
        <dbReference type="EMBL" id="CAE4664871.1"/>
    </source>
</evidence>
<dbReference type="InterPro" id="IPR057915">
    <property type="entry name" value="P2_C"/>
</dbReference>
<sequence length="273" mass="29861">MGMRQNFSQSLDLIGTMANGGTLKALLDGGATLDEITIVTDLAAAEFTLVVEVEGDRRVEITGQQMLDREAYEGRAATSGQFVFTFADPIAKTLQGESLTGMVTQPGQRVLVALELAASGIAGTETAVLYTETSENRVEEFRLYCLPELVPVSQTGENQFDGFRQGARMAQNFIRKIFNYGNITKLSIKQDRKSVYGERELAAAVNTGRLKRNGKTSPSSCFVFDPVVKGNVITDLFDTYSRESLRFTYTTGDSNDITALTEYVQDLRPVATA</sequence>
<proteinExistence type="predicted"/>
<dbReference type="InterPro" id="IPR053751">
    <property type="entry name" value="Viral_Major_Capsid_sf"/>
</dbReference>
<dbReference type="Gene3D" id="2.60.120.730">
    <property type="match status" value="2"/>
</dbReference>
<accession>A0A7S4WIY2</accession>
<dbReference type="Pfam" id="PF18628">
    <property type="entry name" value="P2_N"/>
    <property type="match status" value="1"/>
</dbReference>
<evidence type="ECO:0000259" key="2">
    <source>
        <dbReference type="Pfam" id="PF25513"/>
    </source>
</evidence>
<dbReference type="EMBL" id="HBNS01059116">
    <property type="protein sequence ID" value="CAE4664871.1"/>
    <property type="molecule type" value="Transcribed_RNA"/>
</dbReference>
<name>A0A7S4WIY2_9STRA</name>
<reference evidence="3" key="1">
    <citation type="submission" date="2021-01" db="EMBL/GenBank/DDBJ databases">
        <authorList>
            <person name="Corre E."/>
            <person name="Pelletier E."/>
            <person name="Niang G."/>
            <person name="Scheremetjew M."/>
            <person name="Finn R."/>
            <person name="Kale V."/>
            <person name="Holt S."/>
            <person name="Cochrane G."/>
            <person name="Meng A."/>
            <person name="Brown T."/>
            <person name="Cohen L."/>
        </authorList>
    </citation>
    <scope>NUCLEOTIDE SEQUENCE</scope>
    <source>
        <strain evidence="3">GSO104</strain>
    </source>
</reference>
<organism evidence="3">
    <name type="scientific">Ditylum brightwellii</name>
    <dbReference type="NCBI Taxonomy" id="49249"/>
    <lineage>
        <taxon>Eukaryota</taxon>
        <taxon>Sar</taxon>
        <taxon>Stramenopiles</taxon>
        <taxon>Ochrophyta</taxon>
        <taxon>Bacillariophyta</taxon>
        <taxon>Mediophyceae</taxon>
        <taxon>Lithodesmiophycidae</taxon>
        <taxon>Lithodesmiales</taxon>
        <taxon>Lithodesmiaceae</taxon>
        <taxon>Ditylum</taxon>
    </lineage>
</organism>
<gene>
    <name evidence="3" type="ORF">DBRI00130_LOCUS42505</name>
</gene>
<dbReference type="InterPro" id="IPR041377">
    <property type="entry name" value="P2_N"/>
</dbReference>
<evidence type="ECO:0000259" key="1">
    <source>
        <dbReference type="Pfam" id="PF18628"/>
    </source>
</evidence>
<feature type="domain" description="Viral coat protein P2 C-terminal" evidence="2">
    <location>
        <begin position="149"/>
        <end position="266"/>
    </location>
</feature>
<dbReference type="Pfam" id="PF25513">
    <property type="entry name" value="P2_C"/>
    <property type="match status" value="1"/>
</dbReference>
<feature type="domain" description="Viral coat protein P2 N-terminal" evidence="1">
    <location>
        <begin position="19"/>
        <end position="119"/>
    </location>
</feature>